<dbReference type="AlphaFoldDB" id="A0A6A5SDJ4"/>
<evidence type="ECO:0000313" key="3">
    <source>
        <dbReference type="Proteomes" id="UP000800038"/>
    </source>
</evidence>
<protein>
    <submittedName>
        <fullName evidence="2">Uncharacterized protein</fullName>
    </submittedName>
</protein>
<gene>
    <name evidence="2" type="ORF">EJ02DRAFT_458609</name>
</gene>
<dbReference type="Proteomes" id="UP000800038">
    <property type="component" value="Unassembled WGS sequence"/>
</dbReference>
<feature type="compositionally biased region" description="Polar residues" evidence="1">
    <location>
        <begin position="7"/>
        <end position="17"/>
    </location>
</feature>
<proteinExistence type="predicted"/>
<evidence type="ECO:0000256" key="1">
    <source>
        <dbReference type="SAM" id="MobiDB-lite"/>
    </source>
</evidence>
<reference evidence="2" key="1">
    <citation type="journal article" date="2020" name="Stud. Mycol.">
        <title>101 Dothideomycetes genomes: a test case for predicting lifestyles and emergence of pathogens.</title>
        <authorList>
            <person name="Haridas S."/>
            <person name="Albert R."/>
            <person name="Binder M."/>
            <person name="Bloem J."/>
            <person name="Labutti K."/>
            <person name="Salamov A."/>
            <person name="Andreopoulos B."/>
            <person name="Baker S."/>
            <person name="Barry K."/>
            <person name="Bills G."/>
            <person name="Bluhm B."/>
            <person name="Cannon C."/>
            <person name="Castanera R."/>
            <person name="Culley D."/>
            <person name="Daum C."/>
            <person name="Ezra D."/>
            <person name="Gonzalez J."/>
            <person name="Henrissat B."/>
            <person name="Kuo A."/>
            <person name="Liang C."/>
            <person name="Lipzen A."/>
            <person name="Lutzoni F."/>
            <person name="Magnuson J."/>
            <person name="Mondo S."/>
            <person name="Nolan M."/>
            <person name="Ohm R."/>
            <person name="Pangilinan J."/>
            <person name="Park H.-J."/>
            <person name="Ramirez L."/>
            <person name="Alfaro M."/>
            <person name="Sun H."/>
            <person name="Tritt A."/>
            <person name="Yoshinaga Y."/>
            <person name="Zwiers L.-H."/>
            <person name="Turgeon B."/>
            <person name="Goodwin S."/>
            <person name="Spatafora J."/>
            <person name="Crous P."/>
            <person name="Grigoriev I."/>
        </authorList>
    </citation>
    <scope>NUCLEOTIDE SEQUENCE</scope>
    <source>
        <strain evidence="2">CBS 161.51</strain>
    </source>
</reference>
<sequence>MDLNKKLSPQNPSTTKRPSPDPDSANPLRSVSNSTKNEGELISSNTPMDANVGRSNTIKASITAAIASPQQLASTINYELKHNIKRSASSELLKIENLDDYRNACAAYKWALKEGWSEERVLAMIGDWQKMDGKRERW</sequence>
<organism evidence="2 3">
    <name type="scientific">Clathrospora elynae</name>
    <dbReference type="NCBI Taxonomy" id="706981"/>
    <lineage>
        <taxon>Eukaryota</taxon>
        <taxon>Fungi</taxon>
        <taxon>Dikarya</taxon>
        <taxon>Ascomycota</taxon>
        <taxon>Pezizomycotina</taxon>
        <taxon>Dothideomycetes</taxon>
        <taxon>Pleosporomycetidae</taxon>
        <taxon>Pleosporales</taxon>
        <taxon>Diademaceae</taxon>
        <taxon>Clathrospora</taxon>
    </lineage>
</organism>
<keyword evidence="3" id="KW-1185">Reference proteome</keyword>
<name>A0A6A5SDJ4_9PLEO</name>
<accession>A0A6A5SDJ4</accession>
<dbReference type="OrthoDB" id="3671094at2759"/>
<evidence type="ECO:0000313" key="2">
    <source>
        <dbReference type="EMBL" id="KAF1937569.1"/>
    </source>
</evidence>
<dbReference type="EMBL" id="ML976133">
    <property type="protein sequence ID" value="KAF1937569.1"/>
    <property type="molecule type" value="Genomic_DNA"/>
</dbReference>
<feature type="compositionally biased region" description="Polar residues" evidence="1">
    <location>
        <begin position="27"/>
        <end position="53"/>
    </location>
</feature>
<feature type="region of interest" description="Disordered" evidence="1">
    <location>
        <begin position="1"/>
        <end position="53"/>
    </location>
</feature>